<dbReference type="Proteomes" id="UP000677082">
    <property type="component" value="Unassembled WGS sequence"/>
</dbReference>
<comment type="caution">
    <text evidence="3">The sequence shown here is derived from an EMBL/GenBank/DDBJ whole genome shotgun (WGS) entry which is preliminary data.</text>
</comment>
<dbReference type="PROSITE" id="PS51257">
    <property type="entry name" value="PROKAR_LIPOPROTEIN"/>
    <property type="match status" value="1"/>
</dbReference>
<evidence type="ECO:0000256" key="2">
    <source>
        <dbReference type="SAM" id="SignalP"/>
    </source>
</evidence>
<evidence type="ECO:0000256" key="1">
    <source>
        <dbReference type="SAM" id="MobiDB-lite"/>
    </source>
</evidence>
<dbReference type="RefSeq" id="WP_213006554.1">
    <property type="nucleotide sequence ID" value="NZ_BOQN01000033.1"/>
</dbReference>
<dbReference type="AlphaFoldDB" id="A0A919T8G1"/>
<feature type="compositionally biased region" description="Low complexity" evidence="1">
    <location>
        <begin position="38"/>
        <end position="72"/>
    </location>
</feature>
<proteinExistence type="predicted"/>
<evidence type="ECO:0000313" key="4">
    <source>
        <dbReference type="Proteomes" id="UP000677082"/>
    </source>
</evidence>
<feature type="chain" id="PRO_5038996062" evidence="2">
    <location>
        <begin position="21"/>
        <end position="142"/>
    </location>
</feature>
<evidence type="ECO:0000313" key="3">
    <source>
        <dbReference type="EMBL" id="GIM90622.1"/>
    </source>
</evidence>
<reference evidence="3 4" key="1">
    <citation type="submission" date="2021-03" db="EMBL/GenBank/DDBJ databases">
        <title>Whole genome shotgun sequence of Actinoplanes toevensis NBRC 105298.</title>
        <authorList>
            <person name="Komaki H."/>
            <person name="Tamura T."/>
        </authorList>
    </citation>
    <scope>NUCLEOTIDE SEQUENCE [LARGE SCALE GENOMIC DNA]</scope>
    <source>
        <strain evidence="3 4">NBRC 105298</strain>
    </source>
</reference>
<keyword evidence="2" id="KW-0732">Signal</keyword>
<feature type="region of interest" description="Disordered" evidence="1">
    <location>
        <begin position="31"/>
        <end position="99"/>
    </location>
</feature>
<accession>A0A919T8G1</accession>
<keyword evidence="4" id="KW-1185">Reference proteome</keyword>
<dbReference type="EMBL" id="BOQN01000033">
    <property type="protein sequence ID" value="GIM90622.1"/>
    <property type="molecule type" value="Genomic_DNA"/>
</dbReference>
<name>A0A919T8G1_9ACTN</name>
<gene>
    <name evidence="3" type="ORF">Ato02nite_024150</name>
</gene>
<protein>
    <submittedName>
        <fullName evidence="3">Uncharacterized protein</fullName>
    </submittedName>
</protein>
<feature type="signal peptide" evidence="2">
    <location>
        <begin position="1"/>
        <end position="20"/>
    </location>
</feature>
<organism evidence="3 4">
    <name type="scientific">Paractinoplanes toevensis</name>
    <dbReference type="NCBI Taxonomy" id="571911"/>
    <lineage>
        <taxon>Bacteria</taxon>
        <taxon>Bacillati</taxon>
        <taxon>Actinomycetota</taxon>
        <taxon>Actinomycetes</taxon>
        <taxon>Micromonosporales</taxon>
        <taxon>Micromonosporaceae</taxon>
        <taxon>Paractinoplanes</taxon>
    </lineage>
</organism>
<sequence length="142" mass="14526">MVIFRARRTLLGLAVVAALAGGCSSGDDTDASALPEFVTPSADTPAPASASTGAGKATVTPSVKPKPTTGKPQPNVTYKPTSKPSKPKPVPTPTTVKAGEVQKNVKADAFCSPIGATGYTKAKKKMTCTLNQGDERALWRAA</sequence>